<dbReference type="Pfam" id="PF01565">
    <property type="entry name" value="FAD_binding_4"/>
    <property type="match status" value="1"/>
</dbReference>
<dbReference type="InterPro" id="IPR050416">
    <property type="entry name" value="FAD-linked_Oxidoreductase"/>
</dbReference>
<reference evidence="6" key="1">
    <citation type="submission" date="2019-07" db="EMBL/GenBank/DDBJ databases">
        <title>Hyphodiscus hymeniophilus genome sequencing and assembly.</title>
        <authorList>
            <person name="Kramer G."/>
            <person name="Nodwell J."/>
        </authorList>
    </citation>
    <scope>NUCLEOTIDE SEQUENCE</scope>
    <source>
        <strain evidence="6">ATCC 34498</strain>
    </source>
</reference>
<evidence type="ECO:0000313" key="6">
    <source>
        <dbReference type="EMBL" id="KAG0648322.1"/>
    </source>
</evidence>
<dbReference type="PANTHER" id="PTHR42973">
    <property type="entry name" value="BINDING OXIDOREDUCTASE, PUTATIVE (AFU_ORTHOLOGUE AFUA_1G17690)-RELATED"/>
    <property type="match status" value="1"/>
</dbReference>
<dbReference type="GO" id="GO:0004497">
    <property type="term" value="F:monooxygenase activity"/>
    <property type="evidence" value="ECO:0007669"/>
    <property type="project" value="UniProtKB-KW"/>
</dbReference>
<evidence type="ECO:0000313" key="7">
    <source>
        <dbReference type="Proteomes" id="UP000785200"/>
    </source>
</evidence>
<protein>
    <submittedName>
        <fullName evidence="6">FAD-dependent monooxygenase</fullName>
    </submittedName>
</protein>
<accession>A0A9P6VIH4</accession>
<evidence type="ECO:0000256" key="2">
    <source>
        <dbReference type="ARBA" id="ARBA00022630"/>
    </source>
</evidence>
<dbReference type="InterPro" id="IPR006094">
    <property type="entry name" value="Oxid_FAD_bind_N"/>
</dbReference>
<gene>
    <name evidence="6" type="ORF">D0Z07_5195</name>
</gene>
<comment type="similarity">
    <text evidence="1">Belongs to the oxygen-dependent FAD-linked oxidoreductase family.</text>
</comment>
<keyword evidence="7" id="KW-1185">Reference proteome</keyword>
<proteinExistence type="inferred from homology"/>
<feature type="domain" description="FAD linked oxidase N-terminal" evidence="5">
    <location>
        <begin position="55"/>
        <end position="143"/>
    </location>
</feature>
<keyword evidence="3" id="KW-0274">FAD</keyword>
<keyword evidence="6" id="KW-0503">Monooxygenase</keyword>
<dbReference type="GO" id="GO:0050660">
    <property type="term" value="F:flavin adenine dinucleotide binding"/>
    <property type="evidence" value="ECO:0007669"/>
    <property type="project" value="InterPro"/>
</dbReference>
<evidence type="ECO:0000256" key="4">
    <source>
        <dbReference type="ARBA" id="ARBA00023002"/>
    </source>
</evidence>
<comment type="caution">
    <text evidence="6">The sequence shown here is derived from an EMBL/GenBank/DDBJ whole genome shotgun (WGS) entry which is preliminary data.</text>
</comment>
<sequence>MDGSIGQLGLRSITANSCCAQLAKVLGSKVSFPGNSGYETTQASYFSLQEAALSPACIVIPSSSHDVAEAVTIISGIPSCHFAIKGQSHTPAAGAANINTGVTIDMTPLKTVSVNDDHTVASVGGGASWLDVYTYLDTLGLSVAGGRNGQIVLASGKLTNINETSSPDLFRSLKGGGNNFGVVTRFDFAAFPQGQILAGNIAQDISYREEVFKAFADIADAPNYDPYASLVMGATFNATSKVWGVATTAIYTKPVTNPPVYAELLSIPTTTSTLHLTNLRTYGVSAKLLDEMFDSLNETLYDFNIEGGIFWSIAFEPLPTAITKWGALKGGNSLGTSPKDGNAFVVLVAALWSNATLNDLVEKKAAQVTDNLAAVARSMGLLHEFQYLNYADPSQDPIRSYGPENVRELRKTSRKFDPRGVFQRQVPGGFKLGLQY</sequence>
<dbReference type="PANTHER" id="PTHR42973:SF22">
    <property type="entry name" value="FAD-BINDING PCMH-TYPE DOMAIN-CONTAINING PROTEIN-RELATED"/>
    <property type="match status" value="1"/>
</dbReference>
<organism evidence="6 7">
    <name type="scientific">Hyphodiscus hymeniophilus</name>
    <dbReference type="NCBI Taxonomy" id="353542"/>
    <lineage>
        <taxon>Eukaryota</taxon>
        <taxon>Fungi</taxon>
        <taxon>Dikarya</taxon>
        <taxon>Ascomycota</taxon>
        <taxon>Pezizomycotina</taxon>
        <taxon>Leotiomycetes</taxon>
        <taxon>Helotiales</taxon>
        <taxon>Hyphodiscaceae</taxon>
        <taxon>Hyphodiscus</taxon>
    </lineage>
</organism>
<evidence type="ECO:0000256" key="3">
    <source>
        <dbReference type="ARBA" id="ARBA00022827"/>
    </source>
</evidence>
<evidence type="ECO:0000256" key="1">
    <source>
        <dbReference type="ARBA" id="ARBA00005466"/>
    </source>
</evidence>
<name>A0A9P6VIH4_9HELO</name>
<dbReference type="InterPro" id="IPR016169">
    <property type="entry name" value="FAD-bd_PCMH_sub2"/>
</dbReference>
<keyword evidence="4" id="KW-0560">Oxidoreductase</keyword>
<dbReference type="Proteomes" id="UP000785200">
    <property type="component" value="Unassembled WGS sequence"/>
</dbReference>
<dbReference type="Gene3D" id="3.30.465.10">
    <property type="match status" value="2"/>
</dbReference>
<dbReference type="InterPro" id="IPR036318">
    <property type="entry name" value="FAD-bd_PCMH-like_sf"/>
</dbReference>
<dbReference type="OrthoDB" id="2151789at2759"/>
<dbReference type="EMBL" id="VNKQ01000010">
    <property type="protein sequence ID" value="KAG0648322.1"/>
    <property type="molecule type" value="Genomic_DNA"/>
</dbReference>
<evidence type="ECO:0000259" key="5">
    <source>
        <dbReference type="Pfam" id="PF01565"/>
    </source>
</evidence>
<keyword evidence="2" id="KW-0285">Flavoprotein</keyword>
<dbReference type="AlphaFoldDB" id="A0A9P6VIH4"/>
<dbReference type="SUPFAM" id="SSF56176">
    <property type="entry name" value="FAD-binding/transporter-associated domain-like"/>
    <property type="match status" value="1"/>
</dbReference>